<reference evidence="1 2" key="1">
    <citation type="submission" date="2024-02" db="EMBL/GenBank/DDBJ databases">
        <authorList>
            <person name="Grouzdev D."/>
        </authorList>
    </citation>
    <scope>NUCLEOTIDE SEQUENCE [LARGE SCALE GENOMIC DNA]</scope>
    <source>
        <strain evidence="1 2">9N</strain>
    </source>
</reference>
<accession>A0ABU7XF60</accession>
<comment type="caution">
    <text evidence="1">The sequence shown here is derived from an EMBL/GenBank/DDBJ whole genome shotgun (WGS) entry which is preliminary data.</text>
</comment>
<proteinExistence type="predicted"/>
<name>A0ABU7XF60_9HYPH</name>
<sequence>MNYRVVIAARAQRNIDAYRIDEESRMVRVLRMWNAARNPQDFRA</sequence>
<organism evidence="1 2">
    <name type="scientific">Methylocystis borbori</name>
    <dbReference type="NCBI Taxonomy" id="3118750"/>
    <lineage>
        <taxon>Bacteria</taxon>
        <taxon>Pseudomonadati</taxon>
        <taxon>Pseudomonadota</taxon>
        <taxon>Alphaproteobacteria</taxon>
        <taxon>Hyphomicrobiales</taxon>
        <taxon>Methylocystaceae</taxon>
        <taxon>Methylocystis</taxon>
    </lineage>
</organism>
<keyword evidence="2" id="KW-1185">Reference proteome</keyword>
<evidence type="ECO:0008006" key="3">
    <source>
        <dbReference type="Google" id="ProtNLM"/>
    </source>
</evidence>
<gene>
    <name evidence="1" type="ORF">V3H18_04000</name>
</gene>
<evidence type="ECO:0000313" key="1">
    <source>
        <dbReference type="EMBL" id="MEF3365692.1"/>
    </source>
</evidence>
<dbReference type="RefSeq" id="WP_332080618.1">
    <property type="nucleotide sequence ID" value="NZ_JAZHYN010000007.1"/>
</dbReference>
<dbReference type="EMBL" id="JAZHYN010000007">
    <property type="protein sequence ID" value="MEF3365692.1"/>
    <property type="molecule type" value="Genomic_DNA"/>
</dbReference>
<protein>
    <recommendedName>
        <fullName evidence="3">Type II toxin-antitoxin system RelE/ParE family toxin</fullName>
    </recommendedName>
</protein>
<dbReference type="Proteomes" id="UP001350748">
    <property type="component" value="Unassembled WGS sequence"/>
</dbReference>
<evidence type="ECO:0000313" key="2">
    <source>
        <dbReference type="Proteomes" id="UP001350748"/>
    </source>
</evidence>